<evidence type="ECO:0000256" key="1">
    <source>
        <dbReference type="ARBA" id="ARBA00004141"/>
    </source>
</evidence>
<dbReference type="GO" id="GO:0005262">
    <property type="term" value="F:calcium channel activity"/>
    <property type="evidence" value="ECO:0007669"/>
    <property type="project" value="TreeGrafter"/>
</dbReference>
<feature type="transmembrane region" description="Helical" evidence="5">
    <location>
        <begin position="43"/>
        <end position="63"/>
    </location>
</feature>
<feature type="transmembrane region" description="Helical" evidence="5">
    <location>
        <begin position="131"/>
        <end position="149"/>
    </location>
</feature>
<organism evidence="7 8">
    <name type="scientific">Geofilum rubicundum JCM 15548</name>
    <dbReference type="NCBI Taxonomy" id="1236989"/>
    <lineage>
        <taxon>Bacteria</taxon>
        <taxon>Pseudomonadati</taxon>
        <taxon>Bacteroidota</taxon>
        <taxon>Bacteroidia</taxon>
        <taxon>Marinilabiliales</taxon>
        <taxon>Marinilabiliaceae</taxon>
        <taxon>Geofilum</taxon>
    </lineage>
</organism>
<dbReference type="GO" id="GO:0005886">
    <property type="term" value="C:plasma membrane"/>
    <property type="evidence" value="ECO:0007669"/>
    <property type="project" value="TreeGrafter"/>
</dbReference>
<dbReference type="RefSeq" id="WP_227625722.1">
    <property type="nucleotide sequence ID" value="NZ_BAZW01000022.1"/>
</dbReference>
<dbReference type="GO" id="GO:0006874">
    <property type="term" value="P:intracellular calcium ion homeostasis"/>
    <property type="evidence" value="ECO:0007669"/>
    <property type="project" value="TreeGrafter"/>
</dbReference>
<reference evidence="7 8" key="1">
    <citation type="journal article" date="2015" name="Microbes Environ.">
        <title>Distribution and evolution of nitrogen fixation genes in the phylum bacteroidetes.</title>
        <authorList>
            <person name="Inoue J."/>
            <person name="Oshima K."/>
            <person name="Suda W."/>
            <person name="Sakamoto M."/>
            <person name="Iino T."/>
            <person name="Noda S."/>
            <person name="Hongoh Y."/>
            <person name="Hattori M."/>
            <person name="Ohkuma M."/>
        </authorList>
    </citation>
    <scope>NUCLEOTIDE SEQUENCE [LARGE SCALE GENOMIC DNA]</scope>
    <source>
        <strain evidence="7">JCM 15548</strain>
    </source>
</reference>
<dbReference type="Gene3D" id="1.20.1420.30">
    <property type="entry name" value="NCX, central ion-binding region"/>
    <property type="match status" value="1"/>
</dbReference>
<keyword evidence="2 5" id="KW-0812">Transmembrane</keyword>
<dbReference type="AlphaFoldDB" id="A0A0E9LYT6"/>
<dbReference type="STRING" id="1236989.JCM15548_12664"/>
<feature type="transmembrane region" description="Helical" evidence="5">
    <location>
        <begin position="75"/>
        <end position="94"/>
    </location>
</feature>
<name>A0A0E9LYT6_9BACT</name>
<dbReference type="Proteomes" id="UP000032900">
    <property type="component" value="Unassembled WGS sequence"/>
</dbReference>
<proteinExistence type="predicted"/>
<dbReference type="GO" id="GO:0008273">
    <property type="term" value="F:calcium, potassium:sodium antiporter activity"/>
    <property type="evidence" value="ECO:0007669"/>
    <property type="project" value="TreeGrafter"/>
</dbReference>
<keyword evidence="3 5" id="KW-1133">Transmembrane helix</keyword>
<evidence type="ECO:0000259" key="6">
    <source>
        <dbReference type="Pfam" id="PF01699"/>
    </source>
</evidence>
<dbReference type="EMBL" id="BAZW01000022">
    <property type="protein sequence ID" value="GAO30399.1"/>
    <property type="molecule type" value="Genomic_DNA"/>
</dbReference>
<evidence type="ECO:0000256" key="4">
    <source>
        <dbReference type="ARBA" id="ARBA00023136"/>
    </source>
</evidence>
<accession>A0A0E9LYT6</accession>
<evidence type="ECO:0000256" key="5">
    <source>
        <dbReference type="SAM" id="Phobius"/>
    </source>
</evidence>
<evidence type="ECO:0000313" key="8">
    <source>
        <dbReference type="Proteomes" id="UP000032900"/>
    </source>
</evidence>
<comment type="caution">
    <text evidence="7">The sequence shown here is derived from an EMBL/GenBank/DDBJ whole genome shotgun (WGS) entry which is preliminary data.</text>
</comment>
<dbReference type="InterPro" id="IPR004481">
    <property type="entry name" value="K/Na/Ca-exchanger"/>
</dbReference>
<feature type="domain" description="Sodium/calcium exchanger membrane region" evidence="6">
    <location>
        <begin position="6"/>
        <end position="147"/>
    </location>
</feature>
<evidence type="ECO:0000313" key="7">
    <source>
        <dbReference type="EMBL" id="GAO30399.1"/>
    </source>
</evidence>
<keyword evidence="4 5" id="KW-0472">Membrane</keyword>
<dbReference type="PANTHER" id="PTHR10846">
    <property type="entry name" value="SODIUM/POTASSIUM/CALCIUM EXCHANGER"/>
    <property type="match status" value="1"/>
</dbReference>
<sequence>MKTSLAVLAVLGGLVVLILGGRWVVNSAVDLARLFHVSEKVIGLTIVAMGTSLPELVTSLVAIRKKSADMAIGNVIGSNIFNIFLILGTSAMIRPMAYSTAFNHDLLLLLAGTVLLLVAMFTGGKRRLDRWEAFILLTVYLAYLVYVALRN</sequence>
<dbReference type="InterPro" id="IPR044880">
    <property type="entry name" value="NCX_ion-bd_dom_sf"/>
</dbReference>
<dbReference type="InterPro" id="IPR004837">
    <property type="entry name" value="NaCa_Exmemb"/>
</dbReference>
<dbReference type="Pfam" id="PF01699">
    <property type="entry name" value="Na_Ca_ex"/>
    <property type="match status" value="1"/>
</dbReference>
<feature type="transmembrane region" description="Helical" evidence="5">
    <location>
        <begin position="106"/>
        <end position="124"/>
    </location>
</feature>
<dbReference type="PANTHER" id="PTHR10846:SF8">
    <property type="entry name" value="INNER MEMBRANE PROTEIN YRBG"/>
    <property type="match status" value="1"/>
</dbReference>
<protein>
    <submittedName>
        <fullName evidence="7">Inner membrane protein YrbG</fullName>
    </submittedName>
</protein>
<evidence type="ECO:0000256" key="2">
    <source>
        <dbReference type="ARBA" id="ARBA00022692"/>
    </source>
</evidence>
<keyword evidence="8" id="KW-1185">Reference proteome</keyword>
<gene>
    <name evidence="7" type="ORF">JCM15548_12664</name>
</gene>
<comment type="subcellular location">
    <subcellularLocation>
        <location evidence="1">Membrane</location>
        <topology evidence="1">Multi-pass membrane protein</topology>
    </subcellularLocation>
</comment>
<evidence type="ECO:0000256" key="3">
    <source>
        <dbReference type="ARBA" id="ARBA00022989"/>
    </source>
</evidence>